<protein>
    <submittedName>
        <fullName evidence="1">DNA replication complex GINS family protein</fullName>
    </submittedName>
</protein>
<accession>A0A832YWS1</accession>
<evidence type="ECO:0000313" key="2">
    <source>
        <dbReference type="Proteomes" id="UP000605805"/>
    </source>
</evidence>
<dbReference type="CDD" id="cd11714">
    <property type="entry name" value="GINS_A_archaea"/>
    <property type="match status" value="1"/>
</dbReference>
<gene>
    <name evidence="1" type="ORF">EYH02_00720</name>
</gene>
<reference evidence="1" key="1">
    <citation type="journal article" date="2020" name="ISME J.">
        <title>Gammaproteobacteria mediating utilization of methyl-, sulfur- and petroleum organic compounds in deep ocean hydrothermal plumes.</title>
        <authorList>
            <person name="Zhou Z."/>
            <person name="Liu Y."/>
            <person name="Pan J."/>
            <person name="Cron B.R."/>
            <person name="Toner B.M."/>
            <person name="Anantharaman K."/>
            <person name="Breier J.A."/>
            <person name="Dick G.J."/>
            <person name="Li M."/>
        </authorList>
    </citation>
    <scope>NUCLEOTIDE SEQUENCE</scope>
    <source>
        <strain evidence="1">SZUA-1435</strain>
    </source>
</reference>
<dbReference type="EMBL" id="DQTV01000015">
    <property type="protein sequence ID" value="HIP56583.1"/>
    <property type="molecule type" value="Genomic_DNA"/>
</dbReference>
<name>A0A832YWS1_9CREN</name>
<proteinExistence type="predicted"/>
<evidence type="ECO:0000313" key="1">
    <source>
        <dbReference type="EMBL" id="HIP56583.1"/>
    </source>
</evidence>
<dbReference type="InterPro" id="IPR038437">
    <property type="entry name" value="GINS_Psf3_sf"/>
</dbReference>
<comment type="caution">
    <text evidence="1">The sequence shown here is derived from an EMBL/GenBank/DDBJ whole genome shotgun (WGS) entry which is preliminary data.</text>
</comment>
<sequence>MIELELLELAYMLKPVRAIVLQSLGSIPGIDTPLQRGSEVTLPLWLAETLEKFEYVEVQGKLFTPSEISKLRFQHRQHSQIPKLEEDFFYIKARRSIEDIELRAKRETDYVLIKAVEKAKQDLFEIFKSRFSTILKAIQLEGVNTVVRQLTLEERVMTLKIANLIDEWKRRFIGFIR</sequence>
<organism evidence="1 2">
    <name type="scientific">Ignisphaera aggregans</name>
    <dbReference type="NCBI Taxonomy" id="334771"/>
    <lineage>
        <taxon>Archaea</taxon>
        <taxon>Thermoproteota</taxon>
        <taxon>Thermoprotei</taxon>
        <taxon>Desulfurococcales</taxon>
        <taxon>Desulfurococcaceae</taxon>
        <taxon>Ignisphaera</taxon>
    </lineage>
</organism>
<dbReference type="AlphaFoldDB" id="A0A832YWS1"/>
<dbReference type="Gene3D" id="1.20.58.2050">
    <property type="match status" value="1"/>
</dbReference>
<dbReference type="Proteomes" id="UP000605805">
    <property type="component" value="Unassembled WGS sequence"/>
</dbReference>